<keyword evidence="4 6" id="KW-0472">Membrane</keyword>
<feature type="transmembrane region" description="Helical" evidence="6">
    <location>
        <begin position="90"/>
        <end position="112"/>
    </location>
</feature>
<gene>
    <name evidence="8" type="ORF">ACETIH_05595</name>
</gene>
<feature type="transmembrane region" description="Helical" evidence="6">
    <location>
        <begin position="16"/>
        <end position="33"/>
    </location>
</feature>
<proteinExistence type="predicted"/>
<dbReference type="PANTHER" id="PTHR24221">
    <property type="entry name" value="ATP-BINDING CASSETTE SUB-FAMILY B"/>
    <property type="match status" value="1"/>
</dbReference>
<evidence type="ECO:0000256" key="4">
    <source>
        <dbReference type="ARBA" id="ARBA00023136"/>
    </source>
</evidence>
<evidence type="ECO:0000313" key="9">
    <source>
        <dbReference type="Proteomes" id="UP001593940"/>
    </source>
</evidence>
<evidence type="ECO:0000256" key="2">
    <source>
        <dbReference type="ARBA" id="ARBA00022692"/>
    </source>
</evidence>
<name>A0ABV6Y4L2_9HYPH</name>
<dbReference type="InterPro" id="IPR027417">
    <property type="entry name" value="P-loop_NTPase"/>
</dbReference>
<comment type="subcellular location">
    <subcellularLocation>
        <location evidence="1">Cell membrane</location>
        <topology evidence="1">Multi-pass membrane protein</topology>
    </subcellularLocation>
</comment>
<keyword evidence="2 6" id="KW-0812">Transmembrane</keyword>
<dbReference type="SUPFAM" id="SSF90123">
    <property type="entry name" value="ABC transporter transmembrane region"/>
    <property type="match status" value="1"/>
</dbReference>
<dbReference type="Pfam" id="PF00664">
    <property type="entry name" value="ABC_membrane"/>
    <property type="match status" value="1"/>
</dbReference>
<dbReference type="Gene3D" id="1.20.1560.10">
    <property type="entry name" value="ABC transporter type 1, transmembrane domain"/>
    <property type="match status" value="1"/>
</dbReference>
<dbReference type="InterPro" id="IPR036640">
    <property type="entry name" value="ABC1_TM_sf"/>
</dbReference>
<dbReference type="EMBL" id="JBHOMY010000013">
    <property type="protein sequence ID" value="MFC1456202.1"/>
    <property type="molecule type" value="Genomic_DNA"/>
</dbReference>
<dbReference type="InterPro" id="IPR011527">
    <property type="entry name" value="ABC1_TM_dom"/>
</dbReference>
<evidence type="ECO:0000256" key="1">
    <source>
        <dbReference type="ARBA" id="ARBA00004651"/>
    </source>
</evidence>
<dbReference type="CDD" id="cd07346">
    <property type="entry name" value="ABC_6TM_exporters"/>
    <property type="match status" value="1"/>
</dbReference>
<evidence type="ECO:0000256" key="6">
    <source>
        <dbReference type="SAM" id="Phobius"/>
    </source>
</evidence>
<dbReference type="SUPFAM" id="SSF52540">
    <property type="entry name" value="P-loop containing nucleoside triphosphate hydrolases"/>
    <property type="match status" value="1"/>
</dbReference>
<organism evidence="8 9">
    <name type="scientific">Microvirga arabica</name>
    <dbReference type="NCBI Taxonomy" id="1128671"/>
    <lineage>
        <taxon>Bacteria</taxon>
        <taxon>Pseudomonadati</taxon>
        <taxon>Pseudomonadota</taxon>
        <taxon>Alphaproteobacteria</taxon>
        <taxon>Hyphomicrobiales</taxon>
        <taxon>Methylobacteriaceae</taxon>
        <taxon>Microvirga</taxon>
    </lineage>
</organism>
<dbReference type="InterPro" id="IPR039421">
    <property type="entry name" value="Type_1_exporter"/>
</dbReference>
<accession>A0ABV6Y4L2</accession>
<reference evidence="8 9" key="1">
    <citation type="submission" date="2024-09" db="EMBL/GenBank/DDBJ databases">
        <title>Nodulacao em especies de Leguminosae Basais da Amazonia e Caracterizacao dos Rizobios e Bacterias Associadas aos Nodulos.</title>
        <authorList>
            <person name="Jambeiro I.C.A."/>
            <person name="Lopes I.S."/>
            <person name="Aguiar E.R.G.R."/>
            <person name="Santos A.F.J."/>
            <person name="Dos Santos J.M.F."/>
            <person name="Gross E."/>
        </authorList>
    </citation>
    <scope>NUCLEOTIDE SEQUENCE [LARGE SCALE GENOMIC DNA]</scope>
    <source>
        <strain evidence="8 9">BRUESC1165</strain>
    </source>
</reference>
<feature type="transmembrane region" description="Helical" evidence="6">
    <location>
        <begin position="165"/>
        <end position="187"/>
    </location>
</feature>
<protein>
    <submittedName>
        <fullName evidence="8">ABC transporter transmembrane domain-containing protein</fullName>
    </submittedName>
</protein>
<comment type="caution">
    <text evidence="8">The sequence shown here is derived from an EMBL/GenBank/DDBJ whole genome shotgun (WGS) entry which is preliminary data.</text>
</comment>
<dbReference type="PANTHER" id="PTHR24221:SF654">
    <property type="entry name" value="ATP-BINDING CASSETTE SUB-FAMILY B MEMBER 6"/>
    <property type="match status" value="1"/>
</dbReference>
<evidence type="ECO:0000313" key="8">
    <source>
        <dbReference type="EMBL" id="MFC1456202.1"/>
    </source>
</evidence>
<dbReference type="Gene3D" id="3.40.50.300">
    <property type="entry name" value="P-loop containing nucleotide triphosphate hydrolases"/>
    <property type="match status" value="2"/>
</dbReference>
<feature type="transmembrane region" description="Helical" evidence="6">
    <location>
        <begin position="193"/>
        <end position="212"/>
    </location>
</feature>
<dbReference type="PROSITE" id="PS50929">
    <property type="entry name" value="ABC_TM1F"/>
    <property type="match status" value="1"/>
</dbReference>
<dbReference type="Proteomes" id="UP001593940">
    <property type="component" value="Unassembled WGS sequence"/>
</dbReference>
<feature type="domain" description="ABC transmembrane type-1" evidence="7">
    <location>
        <begin position="79"/>
        <end position="330"/>
    </location>
</feature>
<feature type="region of interest" description="Disordered" evidence="5">
    <location>
        <begin position="883"/>
        <end position="907"/>
    </location>
</feature>
<evidence type="ECO:0000256" key="5">
    <source>
        <dbReference type="SAM" id="MobiDB-lite"/>
    </source>
</evidence>
<evidence type="ECO:0000256" key="3">
    <source>
        <dbReference type="ARBA" id="ARBA00022989"/>
    </source>
</evidence>
<evidence type="ECO:0000259" key="7">
    <source>
        <dbReference type="PROSITE" id="PS50929"/>
    </source>
</evidence>
<keyword evidence="3 6" id="KW-1133">Transmembrane helix</keyword>
<sequence>MEKSLFRYIWTHSKRDQMIVCAVVLASLPFYFMSLDLPRQIVNQAIQGEAFRDGNPTAPFLNLSFDWPGWLGGGGTWEIFEGFQVSRVGLLMGLSFVFLFFVIVNGAFKYWINVAKGVLGERMLRRMRFDLFAMVLRFTPEALRTVKSSETATIIKDEVEPIGGFIGDAFITPVFLGTQAITALVFIMVQNVWLGMIALSVIAVQFTIIPRLRRELLRLGKQRQLASRQLAGRIAEVLDGIEVVHVHNAYGWERAEIGHRLFNLFSIRLKIYNRKFFVKALNNFLAQLTPFFFYAIGGYFALRGTLDIGQLVAVIAAYRELPPPLKELIDWDQQRLDVQVKYDQVTQHFAEDRLGPMLEAREAAEADQPLIGPLVAEDIRIAGSHGDLIVEGGAFAVELPASVALISNGGAAASILARILARRSLEFSGRIRIGERDLTQLPIAVTGRRIAYAGVDPILFPGSIRDNLVYGLRSKPLGRLKEDRQEMDRRIAEALRTGNPIESISDQWVDYERLGAKDENELDRILLDLLDKVGMGDTIYLFGLAGRIDPERHTSLAERLVEARHRLRDTFPSNGMADLVEPFDPVRYNTQATVAENLLFGVPISDEFKGRNLAENAQFRGAMDKAGITDDLIHMGLQIAETMTEIFEGLPPGHSLFEQFSFIGADEVTEFEAILRRRGRDEGSLKREDRTRLLSLPLAYIEARHRLGLLDEAMMGRIVEARELVREVLEKAESAGVEFYDPEGICAAAPLRDNLLFGRVSYQVANARARVAEAVAAVVRDLDLQEEVERVGLEYQVGTAGRLLSPQERASVNLVRCLVKRPDILVIDGALAPFDEARSQQLMQLLLDLFDQQSLFMVLPNDRQAGAFDVQIRFRDGQIITNKTAASAPRPSSPEPNAPQRIAGEVA</sequence>
<dbReference type="RefSeq" id="WP_377029090.1">
    <property type="nucleotide sequence ID" value="NZ_JBHOMY010000013.1"/>
</dbReference>
<keyword evidence="9" id="KW-1185">Reference proteome</keyword>
<feature type="transmembrane region" description="Helical" evidence="6">
    <location>
        <begin position="280"/>
        <end position="302"/>
    </location>
</feature>